<proteinExistence type="evidence at transcript level"/>
<accession>A0A1E1XN60</accession>
<organism evidence="1">
    <name type="scientific">Amblyomma sculptum</name>
    <name type="common">Tick</name>
    <dbReference type="NCBI Taxonomy" id="1581419"/>
    <lineage>
        <taxon>Eukaryota</taxon>
        <taxon>Metazoa</taxon>
        <taxon>Ecdysozoa</taxon>
        <taxon>Arthropoda</taxon>
        <taxon>Chelicerata</taxon>
        <taxon>Arachnida</taxon>
        <taxon>Acari</taxon>
        <taxon>Parasitiformes</taxon>
        <taxon>Ixodida</taxon>
        <taxon>Ixodoidea</taxon>
        <taxon>Ixodidae</taxon>
        <taxon>Amblyomminae</taxon>
        <taxon>Amblyomma</taxon>
    </lineage>
</organism>
<dbReference type="EMBL" id="GFAA01002938">
    <property type="protein sequence ID" value="JAU00497.1"/>
    <property type="molecule type" value="mRNA"/>
</dbReference>
<dbReference type="PANTHER" id="PTHR47326:SF1">
    <property type="entry name" value="HTH PSQ-TYPE DOMAIN-CONTAINING PROTEIN"/>
    <property type="match status" value="1"/>
</dbReference>
<sequence length="351" mass="40476">MPFTNEEKADMVLALGACHGNRRRAADLMQQWHPGRRPSSVTILRAFETLRRMGSFTSTRHRAPVFDEDFETHILSLFALEPQASVRSVSEDTGVSRSSVWRILRKHRLHPYHVQLHQNLLPRDFQNRTDFANWILIKMQDDPDFLNKVIWSDEASFSRNSQVNLHNAHYWSDSNPYWVLQTQHQYQWSFSVWCGLFDGSLIGPVFFDQTLTADRYTNDILRGPVDDFLSDLPLARATNVWFQHDGAPAHSSAKARTWLDAAFPQKWIGRLGPVNWPARSPDMTPLDYFLWGHIKDKVYSTPTSTPQDLKDKITEVCLNMPEAVIRNATADLVTRCHSCIVAQGDLFEHFL</sequence>
<name>A0A1E1XN60_AMBSC</name>
<dbReference type="PANTHER" id="PTHR47326">
    <property type="entry name" value="TRANSPOSABLE ELEMENT TC3 TRANSPOSASE-LIKE PROTEIN"/>
    <property type="match status" value="1"/>
</dbReference>
<evidence type="ECO:0000313" key="1">
    <source>
        <dbReference type="EMBL" id="JAU00497.1"/>
    </source>
</evidence>
<dbReference type="AlphaFoldDB" id="A0A1E1XN60"/>
<dbReference type="GO" id="GO:0003676">
    <property type="term" value="F:nucleic acid binding"/>
    <property type="evidence" value="ECO:0007669"/>
    <property type="project" value="InterPro"/>
</dbReference>
<reference evidence="1" key="2">
    <citation type="journal article" date="2017" name="Front. Cell. Infect. Microbiol.">
        <title>Analysis of the Salivary Gland Transcriptome of Unfed and Partially Fed Amblyomma sculptum Ticks and Descriptive Proteome of the Saliva.</title>
        <authorList>
            <person name="Esteves E."/>
            <person name="Maruyama S.R."/>
            <person name="Kawahara R."/>
            <person name="Fujita A."/>
            <person name="Martins L.A."/>
            <person name="Righi A.A."/>
            <person name="Costa F.B."/>
            <person name="Palmisano G."/>
            <person name="Labruna M.B."/>
            <person name="Sa-Nunes A."/>
            <person name="Ribeiro J.M.C."/>
            <person name="Fogaca A.C."/>
        </authorList>
    </citation>
    <scope>NUCLEOTIDE SEQUENCE</scope>
</reference>
<reference evidence="1" key="1">
    <citation type="submission" date="2016-09" db="EMBL/GenBank/DDBJ databases">
        <authorList>
            <person name="Capua I."/>
            <person name="De Benedictis P."/>
            <person name="Joannis T."/>
            <person name="Lombin L.H."/>
            <person name="Cattoli G."/>
        </authorList>
    </citation>
    <scope>NUCLEOTIDE SEQUENCE</scope>
</reference>
<dbReference type="Gene3D" id="3.30.420.10">
    <property type="entry name" value="Ribonuclease H-like superfamily/Ribonuclease H"/>
    <property type="match status" value="1"/>
</dbReference>
<protein>
    <submittedName>
        <fullName evidence="1">Putative transposable element</fullName>
    </submittedName>
</protein>
<dbReference type="InterPro" id="IPR036397">
    <property type="entry name" value="RNaseH_sf"/>
</dbReference>